<dbReference type="EMBL" id="GBXM01055916">
    <property type="protein sequence ID" value="JAH52661.1"/>
    <property type="molecule type" value="Transcribed_RNA"/>
</dbReference>
<reference evidence="1" key="1">
    <citation type="submission" date="2014-11" db="EMBL/GenBank/DDBJ databases">
        <authorList>
            <person name="Amaro Gonzalez C."/>
        </authorList>
    </citation>
    <scope>NUCLEOTIDE SEQUENCE</scope>
</reference>
<sequence length="80" mass="8729">MPEEDPNKPAGTGRDKPTACQLQLITTISNTFSTSNNSKKVNFLSGKSNSNCKPNLLKKKDLSKNSVKKLLVLTVLVLLK</sequence>
<reference evidence="1" key="2">
    <citation type="journal article" date="2015" name="Fish Shellfish Immunol.">
        <title>Early steps in the European eel (Anguilla anguilla)-Vibrio vulnificus interaction in the gills: Role of the RtxA13 toxin.</title>
        <authorList>
            <person name="Callol A."/>
            <person name="Pajuelo D."/>
            <person name="Ebbesson L."/>
            <person name="Teles M."/>
            <person name="MacKenzie S."/>
            <person name="Amaro C."/>
        </authorList>
    </citation>
    <scope>NUCLEOTIDE SEQUENCE</scope>
</reference>
<accession>A0A0E9TGC8</accession>
<evidence type="ECO:0000313" key="1">
    <source>
        <dbReference type="EMBL" id="JAH52661.1"/>
    </source>
</evidence>
<organism evidence="1">
    <name type="scientific">Anguilla anguilla</name>
    <name type="common">European freshwater eel</name>
    <name type="synonym">Muraena anguilla</name>
    <dbReference type="NCBI Taxonomy" id="7936"/>
    <lineage>
        <taxon>Eukaryota</taxon>
        <taxon>Metazoa</taxon>
        <taxon>Chordata</taxon>
        <taxon>Craniata</taxon>
        <taxon>Vertebrata</taxon>
        <taxon>Euteleostomi</taxon>
        <taxon>Actinopterygii</taxon>
        <taxon>Neopterygii</taxon>
        <taxon>Teleostei</taxon>
        <taxon>Anguilliformes</taxon>
        <taxon>Anguillidae</taxon>
        <taxon>Anguilla</taxon>
    </lineage>
</organism>
<dbReference type="AlphaFoldDB" id="A0A0E9TGC8"/>
<name>A0A0E9TGC8_ANGAN</name>
<proteinExistence type="predicted"/>
<protein>
    <submittedName>
        <fullName evidence="1">Uncharacterized protein</fullName>
    </submittedName>
</protein>